<dbReference type="InterPro" id="IPR042095">
    <property type="entry name" value="SUMF_sf"/>
</dbReference>
<accession>A0A858RRF8</accession>
<proteinExistence type="predicted"/>
<reference evidence="3 4" key="1">
    <citation type="submission" date="2020-04" db="EMBL/GenBank/DDBJ databases">
        <title>Luteolibacter sp. G-1-1-1 isolated from soil.</title>
        <authorList>
            <person name="Dahal R.H."/>
        </authorList>
    </citation>
    <scope>NUCLEOTIDE SEQUENCE [LARGE SCALE GENOMIC DNA]</scope>
    <source>
        <strain evidence="3 4">G-1-1-1</strain>
    </source>
</reference>
<dbReference type="AlphaFoldDB" id="A0A858RRF8"/>
<dbReference type="GO" id="GO:0120147">
    <property type="term" value="F:formylglycine-generating oxidase activity"/>
    <property type="evidence" value="ECO:0007669"/>
    <property type="project" value="TreeGrafter"/>
</dbReference>
<evidence type="ECO:0000313" key="3">
    <source>
        <dbReference type="EMBL" id="QJE99355.1"/>
    </source>
</evidence>
<evidence type="ECO:0000256" key="1">
    <source>
        <dbReference type="SAM" id="MobiDB-lite"/>
    </source>
</evidence>
<dbReference type="Pfam" id="PF03781">
    <property type="entry name" value="FGE-sulfatase"/>
    <property type="match status" value="1"/>
</dbReference>
<dbReference type="EMBL" id="CP051774">
    <property type="protein sequence ID" value="QJE99355.1"/>
    <property type="molecule type" value="Genomic_DNA"/>
</dbReference>
<keyword evidence="4" id="KW-1185">Reference proteome</keyword>
<organism evidence="3 4">
    <name type="scientific">Luteolibacter luteus</name>
    <dbReference type="NCBI Taxonomy" id="2728835"/>
    <lineage>
        <taxon>Bacteria</taxon>
        <taxon>Pseudomonadati</taxon>
        <taxon>Verrucomicrobiota</taxon>
        <taxon>Verrucomicrobiia</taxon>
        <taxon>Verrucomicrobiales</taxon>
        <taxon>Verrucomicrobiaceae</taxon>
        <taxon>Luteolibacter</taxon>
    </lineage>
</organism>
<dbReference type="Proteomes" id="UP000501812">
    <property type="component" value="Chromosome"/>
</dbReference>
<dbReference type="InterPro" id="IPR005532">
    <property type="entry name" value="SUMF_dom"/>
</dbReference>
<feature type="region of interest" description="Disordered" evidence="1">
    <location>
        <begin position="296"/>
        <end position="315"/>
    </location>
</feature>
<sequence>MVKLKGGSYTMGHDGAFQTPFGPKEFPEEGPSHKVTVKPFWIDETEVTNAQFAAFVKATNYVTFAQREVKPEDFPEEARANLPPGGFANGSIVFREDAHIEGNPNIPGRSIEWWRWDPKANWQHPTGEGSSIEGKENYPVVCVTYEDASAYAKWADKRLPTEAEWEFAARGGLEGKIYCWGDELKPGDKWMANTWQGEFPNKNTGDDGFTGAAPARSFPPNAYGLYDMAGNVWEICNDLYDPNYFTECDPDNPQGPAQWVNRDTGQKNDGKVHRVTKGGSFLCHVSYCMRYRPAARHSQDSESPTNHTGFRCVRD</sequence>
<evidence type="ECO:0000313" key="4">
    <source>
        <dbReference type="Proteomes" id="UP000501812"/>
    </source>
</evidence>
<gene>
    <name evidence="3" type="ORF">HHL09_22500</name>
</gene>
<protein>
    <submittedName>
        <fullName evidence="3">Formylglycine-generating enzyme family protein</fullName>
    </submittedName>
</protein>
<dbReference type="KEGG" id="luo:HHL09_22500"/>
<dbReference type="Gene3D" id="3.90.1580.10">
    <property type="entry name" value="paralog of FGE (formylglycine-generating enzyme)"/>
    <property type="match status" value="1"/>
</dbReference>
<feature type="region of interest" description="Disordered" evidence="1">
    <location>
        <begin position="251"/>
        <end position="270"/>
    </location>
</feature>
<dbReference type="SUPFAM" id="SSF56436">
    <property type="entry name" value="C-type lectin-like"/>
    <property type="match status" value="1"/>
</dbReference>
<dbReference type="PANTHER" id="PTHR23150:SF19">
    <property type="entry name" value="FORMYLGLYCINE-GENERATING ENZYME"/>
    <property type="match status" value="1"/>
</dbReference>
<dbReference type="InterPro" id="IPR051043">
    <property type="entry name" value="Sulfatase_Mod_Factor_Kinase"/>
</dbReference>
<dbReference type="InterPro" id="IPR016187">
    <property type="entry name" value="CTDL_fold"/>
</dbReference>
<feature type="domain" description="Sulfatase-modifying factor enzyme-like" evidence="2">
    <location>
        <begin position="1"/>
        <end position="314"/>
    </location>
</feature>
<name>A0A858RRF8_9BACT</name>
<dbReference type="PANTHER" id="PTHR23150">
    <property type="entry name" value="SULFATASE MODIFYING FACTOR 1, 2"/>
    <property type="match status" value="1"/>
</dbReference>
<evidence type="ECO:0000259" key="2">
    <source>
        <dbReference type="Pfam" id="PF03781"/>
    </source>
</evidence>